<dbReference type="EMBL" id="PVBS01000001">
    <property type="protein sequence ID" value="PRD57039.1"/>
    <property type="molecule type" value="Genomic_DNA"/>
</dbReference>
<evidence type="ECO:0000256" key="1">
    <source>
        <dbReference type="SAM" id="MobiDB-lite"/>
    </source>
</evidence>
<dbReference type="Proteomes" id="UP000238642">
    <property type="component" value="Unassembled WGS sequence"/>
</dbReference>
<dbReference type="InterPro" id="IPR050553">
    <property type="entry name" value="Thioredoxin_ResA/DsbE_sf"/>
</dbReference>
<dbReference type="PANTHER" id="PTHR42852:SF13">
    <property type="entry name" value="PROTEIN DIPZ"/>
    <property type="match status" value="1"/>
</dbReference>
<sequence length="526" mass="59787">MQQFYANGLAMPVRKDRATQVTVYPPRHIHNQNVLLQDPIKKIVTTRTGSNTKLQANLKTRRDEDSTILHSATVRQVVGISSKHPRDLFDTFSDAVREVFECCSGAIRRTVEAHPKDYRRCPEPVPKRTRSASEGHPNTTRRNSGLFCHFLSKFKAGIERRPSDLTTTQAQPKNDLRITQQRPKDDPSLSLARLSLRTGYRQGSPKDDTTNTQETANNDTRNVRLMYRESTVSVRGVYRKGTGDLLRSYWRSTKDPLNACTSGVDQRYSKSRRVVGVEAMTSKVVLCLRGLGCFSRKLLSLMTSKNKAMPFMAASLCFSRRSFPVMALKNKGVLLYGLLCFMLFNLSTAWAQSAEPRTAEGQSEIKQLEVGQKVPDEFWRLKHSFLEGSVIKEGTLEAFKGKVLLLDFWETYCSPCLKNFPTLDSIQETMQGWGEIVLVNEKFSGGTKEKISASLEDQRKRWDIELAMTKIIKDEKLRLYFKHLYIPHYVLLAEDGTVLVMGSIEAFDAIRTILEIYSYNNNAIIN</sequence>
<gene>
    <name evidence="2" type="ORF">C5749_07475</name>
</gene>
<dbReference type="CDD" id="cd02966">
    <property type="entry name" value="TlpA_like_family"/>
    <property type="match status" value="1"/>
</dbReference>
<evidence type="ECO:0000313" key="2">
    <source>
        <dbReference type="EMBL" id="PRD57039.1"/>
    </source>
</evidence>
<keyword evidence="3" id="KW-1185">Reference proteome</keyword>
<protein>
    <recommendedName>
        <fullName evidence="4">Thioredoxin domain-containing protein</fullName>
    </recommendedName>
</protein>
<feature type="compositionally biased region" description="Polar residues" evidence="1">
    <location>
        <begin position="210"/>
        <end position="220"/>
    </location>
</feature>
<name>A0A2S9JUU3_9SPHI</name>
<feature type="region of interest" description="Disordered" evidence="1">
    <location>
        <begin position="159"/>
        <end position="220"/>
    </location>
</feature>
<organism evidence="2 3">
    <name type="scientific">Sphingobacterium gobiense</name>
    <dbReference type="NCBI Taxonomy" id="1382456"/>
    <lineage>
        <taxon>Bacteria</taxon>
        <taxon>Pseudomonadati</taxon>
        <taxon>Bacteroidota</taxon>
        <taxon>Sphingobacteriia</taxon>
        <taxon>Sphingobacteriales</taxon>
        <taxon>Sphingobacteriaceae</taxon>
        <taxon>Sphingobacterium</taxon>
    </lineage>
</organism>
<dbReference type="PANTHER" id="PTHR42852">
    <property type="entry name" value="THIOL:DISULFIDE INTERCHANGE PROTEIN DSBE"/>
    <property type="match status" value="1"/>
</dbReference>
<dbReference type="AlphaFoldDB" id="A0A2S9JUU3"/>
<evidence type="ECO:0008006" key="4">
    <source>
        <dbReference type="Google" id="ProtNLM"/>
    </source>
</evidence>
<dbReference type="OrthoDB" id="793244at2"/>
<dbReference type="Gene3D" id="3.40.30.10">
    <property type="entry name" value="Glutaredoxin"/>
    <property type="match status" value="1"/>
</dbReference>
<feature type="region of interest" description="Disordered" evidence="1">
    <location>
        <begin position="118"/>
        <end position="144"/>
    </location>
</feature>
<comment type="caution">
    <text evidence="2">The sequence shown here is derived from an EMBL/GenBank/DDBJ whole genome shotgun (WGS) entry which is preliminary data.</text>
</comment>
<feature type="compositionally biased region" description="Polar residues" evidence="1">
    <location>
        <begin position="164"/>
        <end position="181"/>
    </location>
</feature>
<proteinExistence type="predicted"/>
<evidence type="ECO:0000313" key="3">
    <source>
        <dbReference type="Proteomes" id="UP000238642"/>
    </source>
</evidence>
<dbReference type="RefSeq" id="WP_105724446.1">
    <property type="nucleotide sequence ID" value="NZ_PVBS01000001.1"/>
</dbReference>
<reference evidence="2 3" key="1">
    <citation type="submission" date="2018-02" db="EMBL/GenBank/DDBJ databases">
        <title>The draft genome of Sphingobacterium gobiense H7.</title>
        <authorList>
            <person name="Li L."/>
            <person name="Liu L."/>
            <person name="Zhang X."/>
            <person name="Wang T."/>
            <person name="Liang L."/>
        </authorList>
    </citation>
    <scope>NUCLEOTIDE SEQUENCE [LARGE SCALE GENOMIC DNA]</scope>
    <source>
        <strain evidence="2 3">ACCC 05757</strain>
    </source>
</reference>
<dbReference type="SUPFAM" id="SSF52833">
    <property type="entry name" value="Thioredoxin-like"/>
    <property type="match status" value="1"/>
</dbReference>
<accession>A0A2S9JUU3</accession>
<dbReference type="InterPro" id="IPR036249">
    <property type="entry name" value="Thioredoxin-like_sf"/>
</dbReference>